<evidence type="ECO:0000259" key="3">
    <source>
        <dbReference type="Pfam" id="PF08787"/>
    </source>
</evidence>
<proteinExistence type="predicted"/>
<evidence type="ECO:0000313" key="5">
    <source>
        <dbReference type="Proteomes" id="UP000823388"/>
    </source>
</evidence>
<dbReference type="InterPro" id="IPR013320">
    <property type="entry name" value="ConA-like_dom_sf"/>
</dbReference>
<dbReference type="EMBL" id="CM029053">
    <property type="protein sequence ID" value="KAG2554187.1"/>
    <property type="molecule type" value="Genomic_DNA"/>
</dbReference>
<gene>
    <name evidence="4" type="ORF">PVAP13_9KG646600</name>
</gene>
<dbReference type="PANTHER" id="PTHR33681">
    <property type="entry name" value="BINDING PROTEIN, PUTATIVE, EXPRESSED-RELATED"/>
    <property type="match status" value="1"/>
</dbReference>
<dbReference type="Proteomes" id="UP000823388">
    <property type="component" value="Chromosome 9K"/>
</dbReference>
<feature type="signal peptide" evidence="2">
    <location>
        <begin position="1"/>
        <end position="25"/>
    </location>
</feature>
<sequence>MPRASSLLPWLLILLPPLAIRAAAAVDTTAVGFTEVALTEAQFPVQRPYDVPLHERFEFRGGVHRMWVYCTDKPHTPTSRTKPRTEIGIKRNYSSGVWQFEGYGYVPSGTTGVSVMQVFGAAPPRATSLMLHVYGGALRYYDRQLVEDRVHDRWLKQRGPRRGRGGARRVRRRRAPAARRRPRRPRAHLQVWGVHADAAVAQDGVVVERRQGVH</sequence>
<reference evidence="4" key="1">
    <citation type="submission" date="2020-05" db="EMBL/GenBank/DDBJ databases">
        <title>WGS assembly of Panicum virgatum.</title>
        <authorList>
            <person name="Lovell J.T."/>
            <person name="Jenkins J."/>
            <person name="Shu S."/>
            <person name="Juenger T.E."/>
            <person name="Schmutz J."/>
        </authorList>
    </citation>
    <scope>NUCLEOTIDE SEQUENCE</scope>
    <source>
        <strain evidence="4">AP13</strain>
    </source>
</reference>
<dbReference type="AlphaFoldDB" id="A0A8T0NX67"/>
<feature type="region of interest" description="Disordered" evidence="1">
    <location>
        <begin position="157"/>
        <end position="187"/>
    </location>
</feature>
<protein>
    <recommendedName>
        <fullName evidence="3">Alginate lyase 2 domain-containing protein</fullName>
    </recommendedName>
</protein>
<dbReference type="Pfam" id="PF08787">
    <property type="entry name" value="Alginate_lyase2"/>
    <property type="match status" value="1"/>
</dbReference>
<keyword evidence="2" id="KW-0732">Signal</keyword>
<name>A0A8T0NX67_PANVG</name>
<evidence type="ECO:0000256" key="2">
    <source>
        <dbReference type="SAM" id="SignalP"/>
    </source>
</evidence>
<dbReference type="InterPro" id="IPR014895">
    <property type="entry name" value="Alginate_lyase_2"/>
</dbReference>
<comment type="caution">
    <text evidence="4">The sequence shown here is derived from an EMBL/GenBank/DDBJ whole genome shotgun (WGS) entry which is preliminary data.</text>
</comment>
<dbReference type="SUPFAM" id="SSF49899">
    <property type="entry name" value="Concanavalin A-like lectins/glucanases"/>
    <property type="match status" value="1"/>
</dbReference>
<feature type="chain" id="PRO_5035742068" description="Alginate lyase 2 domain-containing protein" evidence="2">
    <location>
        <begin position="26"/>
        <end position="214"/>
    </location>
</feature>
<evidence type="ECO:0000313" key="4">
    <source>
        <dbReference type="EMBL" id="KAG2554187.1"/>
    </source>
</evidence>
<evidence type="ECO:0000256" key="1">
    <source>
        <dbReference type="SAM" id="MobiDB-lite"/>
    </source>
</evidence>
<keyword evidence="5" id="KW-1185">Reference proteome</keyword>
<accession>A0A8T0NX67</accession>
<feature type="domain" description="Alginate lyase 2" evidence="3">
    <location>
        <begin position="42"/>
        <end position="143"/>
    </location>
</feature>
<organism evidence="4 5">
    <name type="scientific">Panicum virgatum</name>
    <name type="common">Blackwell switchgrass</name>
    <dbReference type="NCBI Taxonomy" id="38727"/>
    <lineage>
        <taxon>Eukaryota</taxon>
        <taxon>Viridiplantae</taxon>
        <taxon>Streptophyta</taxon>
        <taxon>Embryophyta</taxon>
        <taxon>Tracheophyta</taxon>
        <taxon>Spermatophyta</taxon>
        <taxon>Magnoliopsida</taxon>
        <taxon>Liliopsida</taxon>
        <taxon>Poales</taxon>
        <taxon>Poaceae</taxon>
        <taxon>PACMAD clade</taxon>
        <taxon>Panicoideae</taxon>
        <taxon>Panicodae</taxon>
        <taxon>Paniceae</taxon>
        <taxon>Panicinae</taxon>
        <taxon>Panicum</taxon>
        <taxon>Panicum sect. Hiantes</taxon>
    </lineage>
</organism>
<dbReference type="PANTHER" id="PTHR33681:SF4">
    <property type="entry name" value="OS12G0171100 PROTEIN"/>
    <property type="match status" value="1"/>
</dbReference>